<comment type="caution">
    <text evidence="1">The sequence shown here is derived from an EMBL/GenBank/DDBJ whole genome shotgun (WGS) entry which is preliminary data.</text>
</comment>
<gene>
    <name evidence="1" type="ORF">KK062_12085</name>
</gene>
<sequence length="308" mass="34536">MHTQRLYFILIIAALTTCSPKKLTPEEFQAYQSEIEVWHQERLDEVKSPQGWLNLVGLYWLEPGINTFGTAPDNKIIFPEETIAANAGYYRVNQQDITFLPIEAAIAINGRPIVKETTIPLDSLRGATFTCGSLEWYILRRDTRLGIRLRDLNSPTVKAFKGIDRYPVDPAYRIEATFERADSTHTIDIINVIGQTTAQSSPGALVFTLHGQEYRLDALEEGDELFIIFGDETSGKDTYGGGRFIYTDKPNAENKVYIDFNKAHNPPCVFTPYATCPLPPVQNILKVSVEAGEKNYHAEGQSETAKGI</sequence>
<evidence type="ECO:0000313" key="1">
    <source>
        <dbReference type="EMBL" id="MBT1708970.1"/>
    </source>
</evidence>
<reference evidence="1 2" key="1">
    <citation type="submission" date="2021-05" db="EMBL/GenBank/DDBJ databases">
        <title>A Polyphasic approach of four new species of the genus Ohtaekwangia: Ohtaekwangia histidinii sp. nov., Ohtaekwangia cretensis sp. nov., Ohtaekwangia indiensis sp. nov., Ohtaekwangia reichenbachii sp. nov. from diverse environment.</title>
        <authorList>
            <person name="Octaviana S."/>
        </authorList>
    </citation>
    <scope>NUCLEOTIDE SEQUENCE [LARGE SCALE GENOMIC DNA]</scope>
    <source>
        <strain evidence="1 2">PWU5</strain>
    </source>
</reference>
<dbReference type="Pfam" id="PF07920">
    <property type="entry name" value="DUF1684"/>
    <property type="match status" value="1"/>
</dbReference>
<dbReference type="InterPro" id="IPR012467">
    <property type="entry name" value="DUF1684"/>
</dbReference>
<proteinExistence type="predicted"/>
<dbReference type="AlphaFoldDB" id="A0AAP2DX65"/>
<dbReference type="EMBL" id="JAHESE010000010">
    <property type="protein sequence ID" value="MBT1708970.1"/>
    <property type="molecule type" value="Genomic_DNA"/>
</dbReference>
<dbReference type="PANTHER" id="PTHR41913:SF1">
    <property type="entry name" value="DUF1684 DOMAIN-CONTAINING PROTEIN"/>
    <property type="match status" value="1"/>
</dbReference>
<keyword evidence="2" id="KW-1185">Reference proteome</keyword>
<dbReference type="Proteomes" id="UP001319080">
    <property type="component" value="Unassembled WGS sequence"/>
</dbReference>
<protein>
    <submittedName>
        <fullName evidence="1">DUF1684 domain-containing protein</fullName>
    </submittedName>
</protein>
<name>A0AAP2DX65_9BACT</name>
<evidence type="ECO:0000313" key="2">
    <source>
        <dbReference type="Proteomes" id="UP001319080"/>
    </source>
</evidence>
<organism evidence="1 2">
    <name type="scientific">Dawidia cretensis</name>
    <dbReference type="NCBI Taxonomy" id="2782350"/>
    <lineage>
        <taxon>Bacteria</taxon>
        <taxon>Pseudomonadati</taxon>
        <taxon>Bacteroidota</taxon>
        <taxon>Cytophagia</taxon>
        <taxon>Cytophagales</taxon>
        <taxon>Chryseotaleaceae</taxon>
        <taxon>Dawidia</taxon>
    </lineage>
</organism>
<accession>A0AAP2DX65</accession>
<dbReference type="PANTHER" id="PTHR41913">
    <property type="entry name" value="DUF1684 DOMAIN-CONTAINING PROTEIN"/>
    <property type="match status" value="1"/>
</dbReference>
<dbReference type="RefSeq" id="WP_254084554.1">
    <property type="nucleotide sequence ID" value="NZ_JAHESE010000010.1"/>
</dbReference>